<dbReference type="InterPro" id="IPR029062">
    <property type="entry name" value="Class_I_gatase-like"/>
</dbReference>
<dbReference type="Proteomes" id="UP000637267">
    <property type="component" value="Unassembled WGS sequence"/>
</dbReference>
<protein>
    <submittedName>
        <fullName evidence="2">GMP synthase</fullName>
    </submittedName>
</protein>
<reference evidence="3" key="1">
    <citation type="journal article" date="2019" name="Int. J. Syst. Evol. Microbiol.">
        <title>The Global Catalogue of Microorganisms (GCM) 10K type strain sequencing project: providing services to taxonomists for standard genome sequencing and annotation.</title>
        <authorList>
            <consortium name="The Broad Institute Genomics Platform"/>
            <consortium name="The Broad Institute Genome Sequencing Center for Infectious Disease"/>
            <person name="Wu L."/>
            <person name="Ma J."/>
        </authorList>
    </citation>
    <scope>NUCLEOTIDE SEQUENCE [LARGE SCALE GENOMIC DNA]</scope>
    <source>
        <strain evidence="3">CGMCC 1.8859</strain>
    </source>
</reference>
<feature type="domain" description="Glutamine amidotransferase" evidence="1">
    <location>
        <begin position="36"/>
        <end position="197"/>
    </location>
</feature>
<evidence type="ECO:0000259" key="1">
    <source>
        <dbReference type="Pfam" id="PF00117"/>
    </source>
</evidence>
<name>A0ABQ2PC74_9NEIS</name>
<dbReference type="SUPFAM" id="SSF52317">
    <property type="entry name" value="Class I glutamine amidotransferase-like"/>
    <property type="match status" value="1"/>
</dbReference>
<dbReference type="NCBIfam" id="NF005458">
    <property type="entry name" value="PRK07053.1"/>
    <property type="match status" value="1"/>
</dbReference>
<dbReference type="CDD" id="cd01741">
    <property type="entry name" value="GATase1_1"/>
    <property type="match status" value="1"/>
</dbReference>
<evidence type="ECO:0000313" key="3">
    <source>
        <dbReference type="Proteomes" id="UP000637267"/>
    </source>
</evidence>
<dbReference type="InterPro" id="IPR017926">
    <property type="entry name" value="GATASE"/>
</dbReference>
<dbReference type="PANTHER" id="PTHR42695:SF5">
    <property type="entry name" value="GLUTAMINE AMIDOTRANSFERASE YLR126C-RELATED"/>
    <property type="match status" value="1"/>
</dbReference>
<dbReference type="PANTHER" id="PTHR42695">
    <property type="entry name" value="GLUTAMINE AMIDOTRANSFERASE YLR126C-RELATED"/>
    <property type="match status" value="1"/>
</dbReference>
<accession>A0ABQ2PC74</accession>
<dbReference type="PROSITE" id="PS51273">
    <property type="entry name" value="GATASE_TYPE_1"/>
    <property type="match status" value="1"/>
</dbReference>
<organism evidence="2 3">
    <name type="scientific">Silvimonas iriomotensis</name>
    <dbReference type="NCBI Taxonomy" id="449662"/>
    <lineage>
        <taxon>Bacteria</taxon>
        <taxon>Pseudomonadati</taxon>
        <taxon>Pseudomonadota</taxon>
        <taxon>Betaproteobacteria</taxon>
        <taxon>Neisseriales</taxon>
        <taxon>Chitinibacteraceae</taxon>
        <taxon>Silvimonas</taxon>
    </lineage>
</organism>
<keyword evidence="3" id="KW-1185">Reference proteome</keyword>
<comment type="caution">
    <text evidence="2">The sequence shown here is derived from an EMBL/GenBank/DDBJ whole genome shotgun (WGS) entry which is preliminary data.</text>
</comment>
<dbReference type="Pfam" id="PF00117">
    <property type="entry name" value="GATase"/>
    <property type="match status" value="1"/>
</dbReference>
<proteinExistence type="predicted"/>
<dbReference type="EMBL" id="BMLX01000004">
    <property type="protein sequence ID" value="GGP23105.1"/>
    <property type="molecule type" value="Genomic_DNA"/>
</dbReference>
<evidence type="ECO:0000313" key="2">
    <source>
        <dbReference type="EMBL" id="GGP23105.1"/>
    </source>
</evidence>
<sequence>MLHCNIRLPFPDSPMKTALIIQHVTFEDAGTLTPELQRAGYSIELCDATTANFGWIDPLAWDLVVVLGGPVGVYEQHDFPFLAQETALLRTRLAAQRPTLGICLGSQLMAAALGARVYPGTDGKEIGWKPLQAAAQSADCPAMAHLLLPAVPVLHWHGDTFDLPVGASHLAATAQYPSQAFSMGNWALGLQFHPEVSAAGLERWYVGHASELAHAGINVSGLRQTSQLHAPALTQAAALFWRDWLAAL</sequence>
<gene>
    <name evidence="2" type="ORF">GCM10010970_31050</name>
</gene>
<dbReference type="Gene3D" id="3.40.50.880">
    <property type="match status" value="1"/>
</dbReference>
<dbReference type="InterPro" id="IPR044992">
    <property type="entry name" value="ChyE-like"/>
</dbReference>